<reference evidence="1" key="1">
    <citation type="submission" date="2013-08" db="EMBL/GenBank/DDBJ databases">
        <authorList>
            <person name="Mendez C."/>
            <person name="Richter M."/>
            <person name="Ferrer M."/>
            <person name="Sanchez J."/>
        </authorList>
    </citation>
    <scope>NUCLEOTIDE SEQUENCE</scope>
</reference>
<proteinExistence type="predicted"/>
<dbReference type="EMBL" id="AUZZ01005310">
    <property type="protein sequence ID" value="EQD50117.1"/>
    <property type="molecule type" value="Genomic_DNA"/>
</dbReference>
<protein>
    <submittedName>
        <fullName evidence="1">Cell surface antigen SLP4</fullName>
    </submittedName>
</protein>
<comment type="caution">
    <text evidence="1">The sequence shown here is derived from an EMBL/GenBank/DDBJ whole genome shotgun (WGS) entry which is preliminary data.</text>
</comment>
<sequence>MRVTAENHSHFTGILPTWRRVTPVGTLISTPNFPTKVLSVAGHVLVLANGATPFQTVTWYGVDL</sequence>
<feature type="non-terminal residue" evidence="1">
    <location>
        <position position="64"/>
    </location>
</feature>
<name>T0ZZS2_9ZZZZ</name>
<evidence type="ECO:0000313" key="1">
    <source>
        <dbReference type="EMBL" id="EQD50117.1"/>
    </source>
</evidence>
<reference evidence="1" key="2">
    <citation type="journal article" date="2014" name="ISME J.">
        <title>Microbial stratification in low pH oxic and suboxic macroscopic growths along an acid mine drainage.</title>
        <authorList>
            <person name="Mendez-Garcia C."/>
            <person name="Mesa V."/>
            <person name="Sprenger R.R."/>
            <person name="Richter M."/>
            <person name="Diez M.S."/>
            <person name="Solano J."/>
            <person name="Bargiela R."/>
            <person name="Golyshina O.V."/>
            <person name="Manteca A."/>
            <person name="Ramos J.L."/>
            <person name="Gallego J.R."/>
            <person name="Llorente I."/>
            <person name="Martins Dos Santos V.A."/>
            <person name="Jensen O.N."/>
            <person name="Pelaez A.I."/>
            <person name="Sanchez J."/>
            <person name="Ferrer M."/>
        </authorList>
    </citation>
    <scope>NUCLEOTIDE SEQUENCE</scope>
</reference>
<accession>T0ZZS2</accession>
<gene>
    <name evidence="1" type="ORF">B2A_07418</name>
</gene>
<dbReference type="AlphaFoldDB" id="T0ZZS2"/>
<organism evidence="1">
    <name type="scientific">mine drainage metagenome</name>
    <dbReference type="NCBI Taxonomy" id="410659"/>
    <lineage>
        <taxon>unclassified sequences</taxon>
        <taxon>metagenomes</taxon>
        <taxon>ecological metagenomes</taxon>
    </lineage>
</organism>